<dbReference type="InterPro" id="IPR019811">
    <property type="entry name" value="HDH_CS"/>
</dbReference>
<dbReference type="InterPro" id="IPR005106">
    <property type="entry name" value="Asp/hSer_DH_NAD-bd"/>
</dbReference>
<dbReference type="GO" id="GO:0009086">
    <property type="term" value="P:methionine biosynthetic process"/>
    <property type="evidence" value="ECO:0007669"/>
    <property type="project" value="UniProtKB-KW"/>
</dbReference>
<dbReference type="EMBL" id="CP072943">
    <property type="protein sequence ID" value="QTX32217.1"/>
    <property type="molecule type" value="Genomic_DNA"/>
</dbReference>
<keyword evidence="11 12" id="KW-0521">NADP</keyword>
<comment type="similarity">
    <text evidence="3 13">Belongs to the homoserine dehydrogenase family.</text>
</comment>
<evidence type="ECO:0000256" key="3">
    <source>
        <dbReference type="ARBA" id="ARBA00006753"/>
    </source>
</evidence>
<accession>A0A9Q7EZH9</accession>
<evidence type="ECO:0000256" key="8">
    <source>
        <dbReference type="ARBA" id="ARBA00023002"/>
    </source>
</evidence>
<evidence type="ECO:0000256" key="6">
    <source>
        <dbReference type="ARBA" id="ARBA00022605"/>
    </source>
</evidence>
<comment type="catalytic activity">
    <reaction evidence="12">
        <text>L-homoserine + NADP(+) = L-aspartate 4-semialdehyde + NADPH + H(+)</text>
        <dbReference type="Rhea" id="RHEA:15761"/>
        <dbReference type="ChEBI" id="CHEBI:15378"/>
        <dbReference type="ChEBI" id="CHEBI:57476"/>
        <dbReference type="ChEBI" id="CHEBI:57783"/>
        <dbReference type="ChEBI" id="CHEBI:58349"/>
        <dbReference type="ChEBI" id="CHEBI:537519"/>
        <dbReference type="EC" id="1.1.1.3"/>
    </reaction>
</comment>
<keyword evidence="8 12" id="KW-0560">Oxidoreductase</keyword>
<evidence type="ECO:0000256" key="2">
    <source>
        <dbReference type="ARBA" id="ARBA00005062"/>
    </source>
</evidence>
<dbReference type="PIRSF" id="PIRSF036497">
    <property type="entry name" value="HDH_short"/>
    <property type="match status" value="1"/>
</dbReference>
<dbReference type="FunFam" id="3.30.360.10:FF:000005">
    <property type="entry name" value="Homoserine dehydrogenase"/>
    <property type="match status" value="1"/>
</dbReference>
<keyword evidence="6 12" id="KW-0028">Amino-acid biosynthesis</keyword>
<feature type="domain" description="Homoserine dehydrogenase catalytic" evidence="14">
    <location>
        <begin position="155"/>
        <end position="332"/>
    </location>
</feature>
<dbReference type="AlphaFoldDB" id="A0A9Q7EZH9"/>
<evidence type="ECO:0000256" key="13">
    <source>
        <dbReference type="RuleBase" id="RU004171"/>
    </source>
</evidence>
<dbReference type="PROSITE" id="PS01042">
    <property type="entry name" value="HOMOSER_DHGENASE"/>
    <property type="match status" value="1"/>
</dbReference>
<dbReference type="Pfam" id="PF03447">
    <property type="entry name" value="NAD_binding_3"/>
    <property type="match status" value="1"/>
</dbReference>
<dbReference type="EC" id="1.1.1.3" evidence="4 12"/>
<sequence>MKILFLGFGNVARRLAAIVTDEGWPSRRGTFPVEVVGLFTASRGSLAGAVDLARARAELEATGRFDARHPLRTDMTPLEASRNLDYDVLVELSPLAIEARGEPAVSHIASALARGRHVVTANKGPVAFAYRKLAALAETQGVRFLFESSVMDGAPLFNMARVALRGCRVEAFAGILNGTTNAILCHMERGGSLEEGIAAAQAAGIAEADPSHDVDGWDGAAKTAALANVLMEADVTPFDVERRGIGSVSVGEVRRALAAGRRLKLVCRACRREGAIQTSVAVEEVAADDPFSLVDAYGAILRIETDLMHPLVLTQEGPEVMDTAYGVLNDLMEIAGTAERKGEEP</sequence>
<evidence type="ECO:0000256" key="12">
    <source>
        <dbReference type="RuleBase" id="RU000579"/>
    </source>
</evidence>
<name>A0A9Q7EZH9_9BACT</name>
<feature type="domain" description="Aspartate/homoserine dehydrogenase NAD-binding" evidence="15">
    <location>
        <begin position="7"/>
        <end position="147"/>
    </location>
</feature>
<dbReference type="Proteomes" id="UP000671879">
    <property type="component" value="Chromosome"/>
</dbReference>
<comment type="pathway">
    <text evidence="2 12">Amino-acid biosynthesis; L-methionine biosynthesis via de novo pathway; L-homoserine from L-aspartate: step 3/3.</text>
</comment>
<feature type="binding site" evidence="11">
    <location>
        <position position="123"/>
    </location>
    <ligand>
        <name>NADPH</name>
        <dbReference type="ChEBI" id="CHEBI:57783"/>
    </ligand>
</feature>
<proteinExistence type="inferred from homology"/>
<dbReference type="Gene3D" id="3.40.50.720">
    <property type="entry name" value="NAD(P)-binding Rossmann-like Domain"/>
    <property type="match status" value="1"/>
</dbReference>
<evidence type="ECO:0000256" key="10">
    <source>
        <dbReference type="PIRSR" id="PIRSR036497-1"/>
    </source>
</evidence>
<dbReference type="GO" id="GO:0004412">
    <property type="term" value="F:homoserine dehydrogenase activity"/>
    <property type="evidence" value="ECO:0007669"/>
    <property type="project" value="UniProtKB-EC"/>
</dbReference>
<feature type="binding site" evidence="11">
    <location>
        <position position="207"/>
    </location>
    <ligand>
        <name>L-homoserine</name>
        <dbReference type="ChEBI" id="CHEBI:57476"/>
    </ligand>
</feature>
<evidence type="ECO:0000313" key="16">
    <source>
        <dbReference type="EMBL" id="QTX32217.1"/>
    </source>
</evidence>
<evidence type="ECO:0000256" key="7">
    <source>
        <dbReference type="ARBA" id="ARBA00022697"/>
    </source>
</evidence>
<feature type="active site" description="Proton donor" evidence="10">
    <location>
        <position position="222"/>
    </location>
</feature>
<dbReference type="GO" id="GO:0009088">
    <property type="term" value="P:threonine biosynthetic process"/>
    <property type="evidence" value="ECO:0007669"/>
    <property type="project" value="UniProtKB-KW"/>
</dbReference>
<evidence type="ECO:0000259" key="14">
    <source>
        <dbReference type="Pfam" id="PF00742"/>
    </source>
</evidence>
<keyword evidence="7 12" id="KW-0791">Threonine biosynthesis</keyword>
<keyword evidence="17" id="KW-1185">Reference proteome</keyword>
<dbReference type="SUPFAM" id="SSF55347">
    <property type="entry name" value="Glyceraldehyde-3-phosphate dehydrogenase-like, C-terminal domain"/>
    <property type="match status" value="1"/>
</dbReference>
<reference evidence="17" key="1">
    <citation type="submission" date="2021-04" db="EMBL/GenBank/DDBJ databases">
        <title>A novel Synergistetes isolate from a pyrite-forming mixed culture.</title>
        <authorList>
            <person name="Bunk B."/>
            <person name="Sproer C."/>
            <person name="Spring S."/>
            <person name="Pester M."/>
        </authorList>
    </citation>
    <scope>NUCLEOTIDE SEQUENCE [LARGE SCALE GENOMIC DNA]</scope>
    <source>
        <strain evidence="17">J.5.4.2-T.3.5.2</strain>
    </source>
</reference>
<dbReference type="Gene3D" id="3.30.360.10">
    <property type="entry name" value="Dihydrodipicolinate Reductase, domain 2"/>
    <property type="match status" value="1"/>
</dbReference>
<dbReference type="GO" id="GO:0050661">
    <property type="term" value="F:NADP binding"/>
    <property type="evidence" value="ECO:0007669"/>
    <property type="project" value="InterPro"/>
</dbReference>
<dbReference type="RefSeq" id="WP_274373435.1">
    <property type="nucleotide sequence ID" value="NZ_CP072943.1"/>
</dbReference>
<comment type="pathway">
    <text evidence="1 12">Amino-acid biosynthesis; L-threonine biosynthesis; L-threonine from L-aspartate: step 3/5.</text>
</comment>
<organism evidence="16 17">
    <name type="scientific">Aminithiophilus ramosus</name>
    <dbReference type="NCBI Taxonomy" id="3029084"/>
    <lineage>
        <taxon>Bacteria</taxon>
        <taxon>Thermotogati</taxon>
        <taxon>Synergistota</taxon>
        <taxon>Synergistia</taxon>
        <taxon>Synergistales</taxon>
        <taxon>Aminithiophilaceae</taxon>
        <taxon>Aminithiophilus</taxon>
    </lineage>
</organism>
<dbReference type="SUPFAM" id="SSF51735">
    <property type="entry name" value="NAD(P)-binding Rossmann-fold domains"/>
    <property type="match status" value="1"/>
</dbReference>
<evidence type="ECO:0000256" key="1">
    <source>
        <dbReference type="ARBA" id="ARBA00005056"/>
    </source>
</evidence>
<evidence type="ECO:0000256" key="11">
    <source>
        <dbReference type="PIRSR" id="PIRSR036497-2"/>
    </source>
</evidence>
<evidence type="ECO:0000259" key="15">
    <source>
        <dbReference type="Pfam" id="PF03447"/>
    </source>
</evidence>
<protein>
    <recommendedName>
        <fullName evidence="5 12">Homoserine dehydrogenase</fullName>
        <ecNumber evidence="4 12">1.1.1.3</ecNumber>
    </recommendedName>
</protein>
<dbReference type="InterPro" id="IPR036291">
    <property type="entry name" value="NAD(P)-bd_dom_sf"/>
</dbReference>
<gene>
    <name evidence="16" type="ORF">KAR29_13065</name>
</gene>
<keyword evidence="9 12" id="KW-0486">Methionine biosynthesis</keyword>
<dbReference type="KEGG" id="aram:KAR29_13065"/>
<evidence type="ECO:0000256" key="9">
    <source>
        <dbReference type="ARBA" id="ARBA00023167"/>
    </source>
</evidence>
<evidence type="ECO:0000256" key="4">
    <source>
        <dbReference type="ARBA" id="ARBA00013213"/>
    </source>
</evidence>
<evidence type="ECO:0000313" key="17">
    <source>
        <dbReference type="Proteomes" id="UP000671879"/>
    </source>
</evidence>
<dbReference type="InterPro" id="IPR022697">
    <property type="entry name" value="HDH_short"/>
</dbReference>
<evidence type="ECO:0000256" key="5">
    <source>
        <dbReference type="ARBA" id="ARBA00013376"/>
    </source>
</evidence>
<dbReference type="Pfam" id="PF00742">
    <property type="entry name" value="Homoserine_dh"/>
    <property type="match status" value="1"/>
</dbReference>
<dbReference type="PANTHER" id="PTHR43331">
    <property type="entry name" value="HOMOSERINE DEHYDROGENASE"/>
    <property type="match status" value="1"/>
</dbReference>
<dbReference type="InterPro" id="IPR001342">
    <property type="entry name" value="HDH_cat"/>
</dbReference>
<dbReference type="PANTHER" id="PTHR43331:SF1">
    <property type="entry name" value="HOMOSERINE DEHYDROGENASE"/>
    <property type="match status" value="1"/>
</dbReference>